<feature type="domain" description="DNA/RNA non-specific endonuclease/pyrophosphatase/phosphodiesterase" evidence="3">
    <location>
        <begin position="67"/>
        <end position="281"/>
    </location>
</feature>
<dbReference type="InterPro" id="IPR044929">
    <property type="entry name" value="DNA/RNA_non-sp_Endonuclease_sf"/>
</dbReference>
<evidence type="ECO:0000259" key="2">
    <source>
        <dbReference type="SMART" id="SM00477"/>
    </source>
</evidence>
<dbReference type="InterPro" id="IPR039015">
    <property type="entry name" value="ENDOD1"/>
</dbReference>
<dbReference type="Proteomes" id="UP000424527">
    <property type="component" value="Unassembled WGS sequence"/>
</dbReference>
<dbReference type="GO" id="GO:0004519">
    <property type="term" value="F:endonuclease activity"/>
    <property type="evidence" value="ECO:0007669"/>
    <property type="project" value="UniProtKB-KW"/>
</dbReference>
<dbReference type="GO" id="GO:0046872">
    <property type="term" value="F:metal ion binding"/>
    <property type="evidence" value="ECO:0007669"/>
    <property type="project" value="InterPro"/>
</dbReference>
<dbReference type="PANTHER" id="PTHR21472:SF15">
    <property type="entry name" value="ENDONUCLEASE DOMAIN-CONTAINING 1 PROTEIN-RELATED"/>
    <property type="match status" value="1"/>
</dbReference>
<dbReference type="EMBL" id="REGW02000001">
    <property type="protein sequence ID" value="KAE8300023.1"/>
    <property type="molecule type" value="Genomic_DNA"/>
</dbReference>
<evidence type="ECO:0000256" key="1">
    <source>
        <dbReference type="SAM" id="SignalP"/>
    </source>
</evidence>
<sequence>MTSLKTKNICFLPAFLFLAIVPTLAEVVNTVQKCNQFFRQQTPPNIPGILEDGKILDQNRYKVLCQTYENSRWYVTVYDTRNKIPVFSAYKYQGPGQGQAEEYWKIEPQLENEADPNKNMMEEEKGKTYTHQAMVADYVNSRGLDKGHCFPALHGFTNTEKTSTYTLTNIVPQAGEFNQGRWNTMEKCIGHVMDDYISRSGMECFVVVGAQPSANDKLNNKINIPSVMWSAFYCNNQKWSIAGAHWDNNVPGSLKDRMIMKPVKDLEDNLMVDAFPKTNPEFVDKKVIKRWSSLCKAQ</sequence>
<dbReference type="GO" id="GO:0016787">
    <property type="term" value="F:hydrolase activity"/>
    <property type="evidence" value="ECO:0007669"/>
    <property type="project" value="InterPro"/>
</dbReference>
<organism evidence="4 5">
    <name type="scientific">Larimichthys crocea</name>
    <name type="common">Large yellow croaker</name>
    <name type="synonym">Pseudosciaena crocea</name>
    <dbReference type="NCBI Taxonomy" id="215358"/>
    <lineage>
        <taxon>Eukaryota</taxon>
        <taxon>Metazoa</taxon>
        <taxon>Chordata</taxon>
        <taxon>Craniata</taxon>
        <taxon>Vertebrata</taxon>
        <taxon>Euteleostomi</taxon>
        <taxon>Actinopterygii</taxon>
        <taxon>Neopterygii</taxon>
        <taxon>Teleostei</taxon>
        <taxon>Neoteleostei</taxon>
        <taxon>Acanthomorphata</taxon>
        <taxon>Eupercaria</taxon>
        <taxon>Sciaenidae</taxon>
        <taxon>Larimichthys</taxon>
    </lineage>
</organism>
<evidence type="ECO:0000313" key="4">
    <source>
        <dbReference type="EMBL" id="KAE8300023.1"/>
    </source>
</evidence>
<feature type="domain" description="ENPP1-3/EXOG-like endonuclease/phosphodiesterase" evidence="2">
    <location>
        <begin position="71"/>
        <end position="281"/>
    </location>
</feature>
<keyword evidence="4" id="KW-0378">Hydrolase</keyword>
<comment type="caution">
    <text evidence="4">The sequence shown here is derived from an EMBL/GenBank/DDBJ whole genome shotgun (WGS) entry which is preliminary data.</text>
</comment>
<dbReference type="InterPro" id="IPR001604">
    <property type="entry name" value="Endo_G_ENPP1-like_dom"/>
</dbReference>
<keyword evidence="4" id="KW-0540">Nuclease</keyword>
<keyword evidence="4" id="KW-0255">Endonuclease</keyword>
<dbReference type="AlphaFoldDB" id="A0A6G0J908"/>
<dbReference type="InterPro" id="IPR044925">
    <property type="entry name" value="His-Me_finger_sf"/>
</dbReference>
<feature type="signal peptide" evidence="1">
    <location>
        <begin position="1"/>
        <end position="25"/>
    </location>
</feature>
<dbReference type="Pfam" id="PF01223">
    <property type="entry name" value="Endonuclease_NS"/>
    <property type="match status" value="1"/>
</dbReference>
<evidence type="ECO:0000313" key="5">
    <source>
        <dbReference type="Proteomes" id="UP000424527"/>
    </source>
</evidence>
<proteinExistence type="predicted"/>
<keyword evidence="1" id="KW-0732">Signal</keyword>
<gene>
    <name evidence="4" type="ORF">D5F01_LYC00154</name>
</gene>
<dbReference type="InterPro" id="IPR020821">
    <property type="entry name" value="ENPP1-3/EXOG-like_nuc-like"/>
</dbReference>
<dbReference type="SMART" id="SM00477">
    <property type="entry name" value="NUC"/>
    <property type="match status" value="1"/>
</dbReference>
<dbReference type="PANTHER" id="PTHR21472">
    <property type="entry name" value="ENDONUCLEASE DOMAIN-CONTAINING 1 PROTEIN ENDOD1"/>
    <property type="match status" value="1"/>
</dbReference>
<name>A0A6G0J908_LARCR</name>
<evidence type="ECO:0000259" key="3">
    <source>
        <dbReference type="SMART" id="SM00892"/>
    </source>
</evidence>
<feature type="chain" id="PRO_5026145475" evidence="1">
    <location>
        <begin position="26"/>
        <end position="298"/>
    </location>
</feature>
<dbReference type="GO" id="GO:0003676">
    <property type="term" value="F:nucleic acid binding"/>
    <property type="evidence" value="ECO:0007669"/>
    <property type="project" value="InterPro"/>
</dbReference>
<keyword evidence="5" id="KW-1185">Reference proteome</keyword>
<protein>
    <submittedName>
        <fullName evidence="4">Endonuclease domain-containing 1 protein</fullName>
    </submittedName>
</protein>
<accession>A0A6G0J908</accession>
<dbReference type="Gene3D" id="3.40.570.10">
    <property type="entry name" value="Extracellular Endonuclease, subunit A"/>
    <property type="match status" value="1"/>
</dbReference>
<reference evidence="4 5" key="1">
    <citation type="submission" date="2019-07" db="EMBL/GenBank/DDBJ databases">
        <title>Chromosome genome assembly for large yellow croaker.</title>
        <authorList>
            <person name="Xiao S."/>
        </authorList>
    </citation>
    <scope>NUCLEOTIDE SEQUENCE [LARGE SCALE GENOMIC DNA]</scope>
    <source>
        <strain evidence="4">JMULYC20181020</strain>
        <tissue evidence="4">Muscle</tissue>
    </source>
</reference>
<dbReference type="SMART" id="SM00892">
    <property type="entry name" value="Endonuclease_NS"/>
    <property type="match status" value="1"/>
</dbReference>
<dbReference type="SUPFAM" id="SSF54060">
    <property type="entry name" value="His-Me finger endonucleases"/>
    <property type="match status" value="1"/>
</dbReference>